<dbReference type="VEuPathDB" id="MicrosporidiaDB:Eint_110080"/>
<reference evidence="1 2" key="2">
    <citation type="journal article" date="2012" name="Proc. Natl. Acad. Sci. U.S.A.">
        <title>Gain and loss of multiple functionally related, horizontally transferred genes in the reduced genomes of two microsporidian parasites.</title>
        <authorList>
            <person name="Pombert J.-F."/>
            <person name="Selman M."/>
            <person name="Burki F."/>
            <person name="Bardell F.T."/>
            <person name="Farinelli L."/>
            <person name="Solter L.F."/>
            <person name="Whitman D.W."/>
            <person name="Weiss L.M."/>
            <person name="Corradi N."/>
            <person name="Keeling P.J."/>
        </authorList>
    </citation>
    <scope>NUCLEOTIDE SEQUENCE [LARGE SCALE GENOMIC DNA]</scope>
    <source>
        <strain evidence="1 2">ATCC 50506</strain>
    </source>
</reference>
<organism evidence="1 2">
    <name type="scientific">Encephalitozoon intestinalis (strain ATCC 50506)</name>
    <name type="common">Microsporidian parasite</name>
    <name type="synonym">Septata intestinalis</name>
    <dbReference type="NCBI Taxonomy" id="876142"/>
    <lineage>
        <taxon>Eukaryota</taxon>
        <taxon>Fungi</taxon>
        <taxon>Fungi incertae sedis</taxon>
        <taxon>Microsporidia</taxon>
        <taxon>Unikaryonidae</taxon>
        <taxon>Encephalitozoon</taxon>
    </lineage>
</organism>
<evidence type="ECO:0000313" key="2">
    <source>
        <dbReference type="Proteomes" id="UP000002313"/>
    </source>
</evidence>
<sequence>MIVKAVNHDDLYVDGQFQNLEDLKSKIYQRYGIPINSQHIIFNGKFYVLGIFNAPLETSSDTYSNPLGYFGLPDSLFNNLASDGITPSEIRAFAFPHKEDLNDEESPSLSEVLDIKTVAKRILEVQYNEIHGISESLNEEEKAAIVKNPGEYVELVLKHTGGLPFL</sequence>
<evidence type="ECO:0008006" key="3">
    <source>
        <dbReference type="Google" id="ProtNLM"/>
    </source>
</evidence>
<proteinExistence type="predicted"/>
<dbReference type="EMBL" id="CP001952">
    <property type="protein sequence ID" value="ADM12510.1"/>
    <property type="molecule type" value="Genomic_DNA"/>
</dbReference>
<dbReference type="OrthoDB" id="2192056at2759"/>
<dbReference type="AlphaFoldDB" id="E0SA85"/>
<dbReference type="CDD" id="cd17039">
    <property type="entry name" value="Ubl_ubiquitin_like"/>
    <property type="match status" value="1"/>
</dbReference>
<dbReference type="KEGG" id="ein:Eint_110080"/>
<gene>
    <name evidence="1" type="ORF">Eint_110080</name>
</gene>
<evidence type="ECO:0000313" key="1">
    <source>
        <dbReference type="EMBL" id="ADM12510.1"/>
    </source>
</evidence>
<dbReference type="SUPFAM" id="SSF54236">
    <property type="entry name" value="Ubiquitin-like"/>
    <property type="match status" value="1"/>
</dbReference>
<dbReference type="GeneID" id="9699585"/>
<keyword evidence="2" id="KW-1185">Reference proteome</keyword>
<dbReference type="InterPro" id="IPR029071">
    <property type="entry name" value="Ubiquitin-like_domsf"/>
</dbReference>
<protein>
    <recommendedName>
        <fullName evidence="3">Ubiquitin-like domain-containing protein</fullName>
    </recommendedName>
</protein>
<reference evidence="1 2" key="1">
    <citation type="journal article" date="2010" name="Nat. Commun.">
        <title>The complete sequence of the smallest known nuclear genome from the microsporidian Encephalitozoon intestinalis.</title>
        <authorList>
            <person name="Corradi N."/>
            <person name="Pombert J.-F."/>
            <person name="Farinelli L."/>
            <person name="Didier E.S."/>
            <person name="Keeling P.J."/>
        </authorList>
    </citation>
    <scope>NUCLEOTIDE SEQUENCE [LARGE SCALE GENOMIC DNA]</scope>
    <source>
        <strain evidence="1 2">ATCC 50506</strain>
    </source>
</reference>
<dbReference type="HOGENOM" id="CLU_1602702_0_0_1"/>
<accession>E0SA85</accession>
<name>E0SA85_ENCIT</name>
<dbReference type="Proteomes" id="UP000002313">
    <property type="component" value="Chromosome XI"/>
</dbReference>
<dbReference type="RefSeq" id="XP_003073870.1">
    <property type="nucleotide sequence ID" value="XM_003073824.1"/>
</dbReference>